<evidence type="ECO:0000256" key="6">
    <source>
        <dbReference type="ARBA" id="ARBA00023012"/>
    </source>
</evidence>
<dbReference type="InterPro" id="IPR003594">
    <property type="entry name" value="HATPase_dom"/>
</dbReference>
<dbReference type="SMART" id="SM00387">
    <property type="entry name" value="HATPase_c"/>
    <property type="match status" value="1"/>
</dbReference>
<keyword evidence="6" id="KW-0902">Two-component regulatory system</keyword>
<dbReference type="InterPro" id="IPR036890">
    <property type="entry name" value="HATPase_C_sf"/>
</dbReference>
<evidence type="ECO:0000256" key="2">
    <source>
        <dbReference type="ARBA" id="ARBA00012438"/>
    </source>
</evidence>
<dbReference type="Pfam" id="PF02518">
    <property type="entry name" value="HATPase_c"/>
    <property type="match status" value="1"/>
</dbReference>
<evidence type="ECO:0000313" key="10">
    <source>
        <dbReference type="EMBL" id="EAZ89821.1"/>
    </source>
</evidence>
<keyword evidence="3 7" id="KW-0597">Phosphoprotein</keyword>
<dbReference type="SUPFAM" id="SSF55874">
    <property type="entry name" value="ATPase domain of HSP90 chaperone/DNA topoisomerase II/histidine kinase"/>
    <property type="match status" value="1"/>
</dbReference>
<dbReference type="CDD" id="cd00075">
    <property type="entry name" value="HATPase"/>
    <property type="match status" value="1"/>
</dbReference>
<evidence type="ECO:0000256" key="7">
    <source>
        <dbReference type="PROSITE-ProRule" id="PRU00169"/>
    </source>
</evidence>
<name>A3IUM9_9CHRO</name>
<evidence type="ECO:0000256" key="3">
    <source>
        <dbReference type="ARBA" id="ARBA00022553"/>
    </source>
</evidence>
<dbReference type="GO" id="GO:0000155">
    <property type="term" value="F:phosphorelay sensor kinase activity"/>
    <property type="evidence" value="ECO:0007669"/>
    <property type="project" value="InterPro"/>
</dbReference>
<dbReference type="InterPro" id="IPR005467">
    <property type="entry name" value="His_kinase_dom"/>
</dbReference>
<feature type="domain" description="Histidine kinase" evidence="8">
    <location>
        <begin position="152"/>
        <end position="376"/>
    </location>
</feature>
<dbReference type="eggNOG" id="COG3706">
    <property type="taxonomic scope" value="Bacteria"/>
</dbReference>
<dbReference type="EMBL" id="AAXW01000036">
    <property type="protein sequence ID" value="EAZ89821.1"/>
    <property type="molecule type" value="Genomic_DNA"/>
</dbReference>
<feature type="domain" description="Response regulatory" evidence="9">
    <location>
        <begin position="7"/>
        <end position="123"/>
    </location>
</feature>
<sequence length="377" mass="42704">MTSDSSNILVVDDTPDNLRLLSAMLSEQGYKVRKALNGKTALNTIHQVPADLILLDINMPSMNGYEVCQQLKNDPITQDIPIIFISALDDVLDKVKAFDLGGVDYITKPFQAEEVIARIENQLTIQRQKKQLQQEIKEREKTEQTLRIYLHAVSHDLRNPVLGFSMILKNFLKQKKDTIEISRKVLEQMSKSCDRQLNLINSLVETQQFEMGGVTLNLKPLNLEKLSRQLATEWQPMLTEKQATLVLEIAQDLPRIQGDSDRLWRVLENLMANALKHNDPGIELKLKADIIKSEKENLKPNKIRCILEDNGVGINPELAATLFERYQRGNKAKQTLGLGLGLYLCRKIIEAHGGEIGVITEPGQGAKFWFSLPLFDQ</sequence>
<evidence type="ECO:0000256" key="4">
    <source>
        <dbReference type="ARBA" id="ARBA00022679"/>
    </source>
</evidence>
<dbReference type="InterPro" id="IPR011006">
    <property type="entry name" value="CheY-like_superfamily"/>
</dbReference>
<dbReference type="FunFam" id="3.30.565.10:FF:000006">
    <property type="entry name" value="Sensor histidine kinase WalK"/>
    <property type="match status" value="1"/>
</dbReference>
<dbReference type="CDD" id="cd19920">
    <property type="entry name" value="REC_PA4781-like"/>
    <property type="match status" value="1"/>
</dbReference>
<dbReference type="InterPro" id="IPR003661">
    <property type="entry name" value="HisK_dim/P_dom"/>
</dbReference>
<dbReference type="SUPFAM" id="SSF52172">
    <property type="entry name" value="CheY-like"/>
    <property type="match status" value="1"/>
</dbReference>
<dbReference type="Pfam" id="PF00512">
    <property type="entry name" value="HisKA"/>
    <property type="match status" value="1"/>
</dbReference>
<dbReference type="OrthoDB" id="418136at2"/>
<accession>A3IUM9</accession>
<proteinExistence type="predicted"/>
<dbReference type="SMART" id="SM00448">
    <property type="entry name" value="REC"/>
    <property type="match status" value="1"/>
</dbReference>
<dbReference type="RefSeq" id="WP_008277085.1">
    <property type="nucleotide sequence ID" value="NZ_AAXW01000036.1"/>
</dbReference>
<dbReference type="InterPro" id="IPR001789">
    <property type="entry name" value="Sig_transdc_resp-reg_receiver"/>
</dbReference>
<dbReference type="PANTHER" id="PTHR43547:SF2">
    <property type="entry name" value="HYBRID SIGNAL TRANSDUCTION HISTIDINE KINASE C"/>
    <property type="match status" value="1"/>
</dbReference>
<dbReference type="PRINTS" id="PR00344">
    <property type="entry name" value="BCTRLSENSOR"/>
</dbReference>
<evidence type="ECO:0000259" key="9">
    <source>
        <dbReference type="PROSITE" id="PS50110"/>
    </source>
</evidence>
<feature type="modified residue" description="4-aspartylphosphate" evidence="7">
    <location>
        <position position="56"/>
    </location>
</feature>
<dbReference type="Gene3D" id="3.30.565.10">
    <property type="entry name" value="Histidine kinase-like ATPase, C-terminal domain"/>
    <property type="match status" value="1"/>
</dbReference>
<dbReference type="EC" id="2.7.13.3" evidence="2"/>
<dbReference type="eggNOG" id="COG2205">
    <property type="taxonomic scope" value="Bacteria"/>
</dbReference>
<dbReference type="Gene3D" id="1.10.287.130">
    <property type="match status" value="1"/>
</dbReference>
<keyword evidence="4" id="KW-0808">Transferase</keyword>
<dbReference type="InterPro" id="IPR004358">
    <property type="entry name" value="Sig_transdc_His_kin-like_C"/>
</dbReference>
<evidence type="ECO:0000259" key="8">
    <source>
        <dbReference type="PROSITE" id="PS50109"/>
    </source>
</evidence>
<dbReference type="PROSITE" id="PS50110">
    <property type="entry name" value="RESPONSE_REGULATORY"/>
    <property type="match status" value="1"/>
</dbReference>
<gene>
    <name evidence="10" type="ORF">CY0110_25341</name>
</gene>
<dbReference type="SMART" id="SM00388">
    <property type="entry name" value="HisKA"/>
    <property type="match status" value="1"/>
</dbReference>
<dbReference type="PROSITE" id="PS50109">
    <property type="entry name" value="HIS_KIN"/>
    <property type="match status" value="1"/>
</dbReference>
<evidence type="ECO:0000256" key="5">
    <source>
        <dbReference type="ARBA" id="ARBA00022777"/>
    </source>
</evidence>
<reference evidence="10 11" key="1">
    <citation type="submission" date="2007-03" db="EMBL/GenBank/DDBJ databases">
        <authorList>
            <person name="Stal L."/>
            <person name="Ferriera S."/>
            <person name="Johnson J."/>
            <person name="Kravitz S."/>
            <person name="Beeson K."/>
            <person name="Sutton G."/>
            <person name="Rogers Y.-H."/>
            <person name="Friedman R."/>
            <person name="Frazier M."/>
            <person name="Venter J.C."/>
        </authorList>
    </citation>
    <scope>NUCLEOTIDE SEQUENCE [LARGE SCALE GENOMIC DNA]</scope>
    <source>
        <strain evidence="10 11">CCY0110</strain>
    </source>
</reference>
<dbReference type="CDD" id="cd00082">
    <property type="entry name" value="HisKA"/>
    <property type="match status" value="1"/>
</dbReference>
<dbReference type="AlphaFoldDB" id="A3IUM9"/>
<keyword evidence="5 10" id="KW-0418">Kinase</keyword>
<keyword evidence="11" id="KW-1185">Reference proteome</keyword>
<evidence type="ECO:0000256" key="1">
    <source>
        <dbReference type="ARBA" id="ARBA00000085"/>
    </source>
</evidence>
<dbReference type="Gene3D" id="3.40.50.2300">
    <property type="match status" value="1"/>
</dbReference>
<dbReference type="Pfam" id="PF00072">
    <property type="entry name" value="Response_reg"/>
    <property type="match status" value="1"/>
</dbReference>
<evidence type="ECO:0000313" key="11">
    <source>
        <dbReference type="Proteomes" id="UP000003781"/>
    </source>
</evidence>
<dbReference type="Proteomes" id="UP000003781">
    <property type="component" value="Unassembled WGS sequence"/>
</dbReference>
<protein>
    <recommendedName>
        <fullName evidence="2">histidine kinase</fullName>
        <ecNumber evidence="2">2.7.13.3</ecNumber>
    </recommendedName>
</protein>
<dbReference type="PANTHER" id="PTHR43547">
    <property type="entry name" value="TWO-COMPONENT HISTIDINE KINASE"/>
    <property type="match status" value="1"/>
</dbReference>
<organism evidence="10 11">
    <name type="scientific">Crocosphaera chwakensis CCY0110</name>
    <dbReference type="NCBI Taxonomy" id="391612"/>
    <lineage>
        <taxon>Bacteria</taxon>
        <taxon>Bacillati</taxon>
        <taxon>Cyanobacteriota</taxon>
        <taxon>Cyanophyceae</taxon>
        <taxon>Oscillatoriophycideae</taxon>
        <taxon>Chroococcales</taxon>
        <taxon>Aphanothecaceae</taxon>
        <taxon>Crocosphaera</taxon>
        <taxon>Crocosphaera chwakensis</taxon>
    </lineage>
</organism>
<comment type="caution">
    <text evidence="10">The sequence shown here is derived from an EMBL/GenBank/DDBJ whole genome shotgun (WGS) entry which is preliminary data.</text>
</comment>
<comment type="catalytic activity">
    <reaction evidence="1">
        <text>ATP + protein L-histidine = ADP + protein N-phospho-L-histidine.</text>
        <dbReference type="EC" id="2.7.13.3"/>
    </reaction>
</comment>